<dbReference type="Pfam" id="PF02737">
    <property type="entry name" value="3HCDH_N"/>
    <property type="match status" value="1"/>
</dbReference>
<feature type="domain" description="3-hydroxyacyl-CoA dehydrogenase NAD binding" evidence="7">
    <location>
        <begin position="5"/>
        <end position="183"/>
    </location>
</feature>
<dbReference type="InterPro" id="IPR006108">
    <property type="entry name" value="3HC_DH_C"/>
</dbReference>
<dbReference type="SUPFAM" id="SSF48179">
    <property type="entry name" value="6-phosphogluconate dehydrogenase C-terminal domain-like"/>
    <property type="match status" value="1"/>
</dbReference>
<comment type="caution">
    <text evidence="8">The sequence shown here is derived from an EMBL/GenBank/DDBJ whole genome shotgun (WGS) entry which is preliminary data.</text>
</comment>
<dbReference type="PIRSF" id="PIRSF000105">
    <property type="entry name" value="HCDH"/>
    <property type="match status" value="1"/>
</dbReference>
<comment type="similarity">
    <text evidence="2">Belongs to the 3-hydroxyacyl-CoA dehydrogenase family.</text>
</comment>
<dbReference type="PANTHER" id="PTHR48075:SF5">
    <property type="entry name" value="3-HYDROXYBUTYRYL-COA DEHYDROGENASE"/>
    <property type="match status" value="1"/>
</dbReference>
<keyword evidence="3" id="KW-0560">Oxidoreductase</keyword>
<protein>
    <recommendedName>
        <fullName evidence="4">3-hydroxybutyryl-CoA dehydrogenase</fullName>
    </recommendedName>
</protein>
<dbReference type="SUPFAM" id="SSF51735">
    <property type="entry name" value="NAD(P)-binding Rossmann-fold domains"/>
    <property type="match status" value="1"/>
</dbReference>
<dbReference type="GO" id="GO:0008691">
    <property type="term" value="F:3-hydroxybutyryl-CoA dehydrogenase activity"/>
    <property type="evidence" value="ECO:0007669"/>
    <property type="project" value="TreeGrafter"/>
</dbReference>
<dbReference type="InterPro" id="IPR008927">
    <property type="entry name" value="6-PGluconate_DH-like_C_sf"/>
</dbReference>
<gene>
    <name evidence="8" type="ORF">H9701_07990</name>
</gene>
<evidence type="ECO:0000259" key="6">
    <source>
        <dbReference type="Pfam" id="PF00725"/>
    </source>
</evidence>
<evidence type="ECO:0000256" key="1">
    <source>
        <dbReference type="ARBA" id="ARBA00005086"/>
    </source>
</evidence>
<dbReference type="EMBL" id="DWWJ01000144">
    <property type="protein sequence ID" value="HJC41478.1"/>
    <property type="molecule type" value="Genomic_DNA"/>
</dbReference>
<dbReference type="Pfam" id="PF00725">
    <property type="entry name" value="3HCDH"/>
    <property type="match status" value="1"/>
</dbReference>
<reference evidence="8" key="2">
    <citation type="submission" date="2021-04" db="EMBL/GenBank/DDBJ databases">
        <authorList>
            <person name="Gilroy R."/>
        </authorList>
    </citation>
    <scope>NUCLEOTIDE SEQUENCE</scope>
    <source>
        <strain evidence="8">CHK186-1790</strain>
    </source>
</reference>
<evidence type="ECO:0000313" key="9">
    <source>
        <dbReference type="Proteomes" id="UP000823882"/>
    </source>
</evidence>
<dbReference type="InterPro" id="IPR022694">
    <property type="entry name" value="3-OHacyl-CoA_DH"/>
</dbReference>
<reference evidence="8" key="1">
    <citation type="journal article" date="2021" name="PeerJ">
        <title>Extensive microbial diversity within the chicken gut microbiome revealed by metagenomics and culture.</title>
        <authorList>
            <person name="Gilroy R."/>
            <person name="Ravi A."/>
            <person name="Getino M."/>
            <person name="Pursley I."/>
            <person name="Horton D.L."/>
            <person name="Alikhan N.F."/>
            <person name="Baker D."/>
            <person name="Gharbi K."/>
            <person name="Hall N."/>
            <person name="Watson M."/>
            <person name="Adriaenssens E.M."/>
            <person name="Foster-Nyarko E."/>
            <person name="Jarju S."/>
            <person name="Secka A."/>
            <person name="Antonio M."/>
            <person name="Oren A."/>
            <person name="Chaudhuri R.R."/>
            <person name="La Ragione R."/>
            <person name="Hildebrand F."/>
            <person name="Pallen M.J."/>
        </authorList>
    </citation>
    <scope>NUCLEOTIDE SEQUENCE</scope>
    <source>
        <strain evidence="8">CHK186-1790</strain>
    </source>
</reference>
<dbReference type="InterPro" id="IPR006176">
    <property type="entry name" value="3-OHacyl-CoA_DH_NAD-bd"/>
</dbReference>
<dbReference type="Gene3D" id="1.10.1040.10">
    <property type="entry name" value="N-(1-d-carboxylethyl)-l-norvaline Dehydrogenase, domain 2"/>
    <property type="match status" value="1"/>
</dbReference>
<dbReference type="AlphaFoldDB" id="A0A9D2P305"/>
<dbReference type="FunFam" id="3.40.50.720:FF:000009">
    <property type="entry name" value="Fatty oxidation complex, alpha subunit"/>
    <property type="match status" value="1"/>
</dbReference>
<evidence type="ECO:0000256" key="4">
    <source>
        <dbReference type="ARBA" id="ARBA00067747"/>
    </source>
</evidence>
<name>A0A9D2P305_9FIRM</name>
<feature type="site" description="Important for catalytic activity" evidence="5">
    <location>
        <position position="140"/>
    </location>
</feature>
<dbReference type="PANTHER" id="PTHR48075">
    <property type="entry name" value="3-HYDROXYACYL-COA DEHYDROGENASE FAMILY PROTEIN"/>
    <property type="match status" value="1"/>
</dbReference>
<feature type="domain" description="3-hydroxyacyl-CoA dehydrogenase C-terminal" evidence="6">
    <location>
        <begin position="186"/>
        <end position="282"/>
    </location>
</feature>
<evidence type="ECO:0000256" key="5">
    <source>
        <dbReference type="PIRSR" id="PIRSR000105-1"/>
    </source>
</evidence>
<organism evidence="8 9">
    <name type="scientific">Candidatus Intestinimonas pullistercoris</name>
    <dbReference type="NCBI Taxonomy" id="2838623"/>
    <lineage>
        <taxon>Bacteria</taxon>
        <taxon>Bacillati</taxon>
        <taxon>Bacillota</taxon>
        <taxon>Clostridia</taxon>
        <taxon>Eubacteriales</taxon>
        <taxon>Intestinimonas</taxon>
    </lineage>
</organism>
<dbReference type="InterPro" id="IPR036291">
    <property type="entry name" value="NAD(P)-bd_dom_sf"/>
</dbReference>
<dbReference type="InterPro" id="IPR013328">
    <property type="entry name" value="6PGD_dom2"/>
</dbReference>
<dbReference type="GO" id="GO:0006635">
    <property type="term" value="P:fatty acid beta-oxidation"/>
    <property type="evidence" value="ECO:0007669"/>
    <property type="project" value="TreeGrafter"/>
</dbReference>
<dbReference type="Gene3D" id="3.40.50.720">
    <property type="entry name" value="NAD(P)-binding Rossmann-like Domain"/>
    <property type="match status" value="1"/>
</dbReference>
<sequence length="302" mass="33123">MEIRKIFVVGSGLMGSGIAQTALQYGYEVILNDQSKAALERGQAGISARLDRLVEKGKMTAEEKQDCMNRLTITPSVHTASNVDLVIEAIYENLDAKRAIFQQLDKICDDRTIFASNTSSISMTSLAASTARPEKVVGLHFFSPVPVMGLVEIVYGLRTSQETVDAVTEVGQHMNKRTILAKDKPGFIVNRMLLPMLNEAVQVLDEDIGTVEDVDEGMMRGCNHPMGPLALADMIGLDILLEVMETFYLDLGDTKYRPAHLLKKMVAAGYLGRKSGAGFYVYDHGKKVGVNPVLDKKPTLNK</sequence>
<comment type="pathway">
    <text evidence="1">Lipid metabolism; butanoate metabolism.</text>
</comment>
<evidence type="ECO:0000259" key="7">
    <source>
        <dbReference type="Pfam" id="PF02737"/>
    </source>
</evidence>
<dbReference type="Proteomes" id="UP000823882">
    <property type="component" value="Unassembled WGS sequence"/>
</dbReference>
<evidence type="ECO:0000313" key="8">
    <source>
        <dbReference type="EMBL" id="HJC41478.1"/>
    </source>
</evidence>
<proteinExistence type="inferred from homology"/>
<evidence type="ECO:0000256" key="3">
    <source>
        <dbReference type="ARBA" id="ARBA00023002"/>
    </source>
</evidence>
<accession>A0A9D2P305</accession>
<dbReference type="GO" id="GO:0070403">
    <property type="term" value="F:NAD+ binding"/>
    <property type="evidence" value="ECO:0007669"/>
    <property type="project" value="InterPro"/>
</dbReference>
<evidence type="ECO:0000256" key="2">
    <source>
        <dbReference type="ARBA" id="ARBA00009463"/>
    </source>
</evidence>